<gene>
    <name evidence="2" type="ORF">ACFQSB_28350</name>
</gene>
<organism evidence="2 3">
    <name type="scientific">Sphaerisporangium rhizosphaerae</name>
    <dbReference type="NCBI Taxonomy" id="2269375"/>
    <lineage>
        <taxon>Bacteria</taxon>
        <taxon>Bacillati</taxon>
        <taxon>Actinomycetota</taxon>
        <taxon>Actinomycetes</taxon>
        <taxon>Streptosporangiales</taxon>
        <taxon>Streptosporangiaceae</taxon>
        <taxon>Sphaerisporangium</taxon>
    </lineage>
</organism>
<evidence type="ECO:0000313" key="2">
    <source>
        <dbReference type="EMBL" id="MFC7386150.1"/>
    </source>
</evidence>
<dbReference type="RefSeq" id="WP_380829956.1">
    <property type="nucleotide sequence ID" value="NZ_JBHTCG010000024.1"/>
</dbReference>
<feature type="region of interest" description="Disordered" evidence="1">
    <location>
        <begin position="60"/>
        <end position="90"/>
    </location>
</feature>
<evidence type="ECO:0000256" key="1">
    <source>
        <dbReference type="SAM" id="MobiDB-lite"/>
    </source>
</evidence>
<dbReference type="Proteomes" id="UP001596496">
    <property type="component" value="Unassembled WGS sequence"/>
</dbReference>
<reference evidence="3" key="1">
    <citation type="journal article" date="2019" name="Int. J. Syst. Evol. Microbiol.">
        <title>The Global Catalogue of Microorganisms (GCM) 10K type strain sequencing project: providing services to taxonomists for standard genome sequencing and annotation.</title>
        <authorList>
            <consortium name="The Broad Institute Genomics Platform"/>
            <consortium name="The Broad Institute Genome Sequencing Center for Infectious Disease"/>
            <person name="Wu L."/>
            <person name="Ma J."/>
        </authorList>
    </citation>
    <scope>NUCLEOTIDE SEQUENCE [LARGE SCALE GENOMIC DNA]</scope>
    <source>
        <strain evidence="3">CECT 7649</strain>
    </source>
</reference>
<name>A0ABW2PD44_9ACTN</name>
<dbReference type="EMBL" id="JBHTCG010000024">
    <property type="protein sequence ID" value="MFC7386150.1"/>
    <property type="molecule type" value="Genomic_DNA"/>
</dbReference>
<protein>
    <submittedName>
        <fullName evidence="2">Uncharacterized protein</fullName>
    </submittedName>
</protein>
<accession>A0ABW2PD44</accession>
<sequence length="90" mass="9363">MDPSWQTTFALACAALCAAVVPGTLGYATARLETADQQRQELVRTRAEVQAARNLIRRLSSPCDAESGDAGATSSSRAPASPGRTGTVAR</sequence>
<evidence type="ECO:0000313" key="3">
    <source>
        <dbReference type="Proteomes" id="UP001596496"/>
    </source>
</evidence>
<proteinExistence type="predicted"/>
<keyword evidence="3" id="KW-1185">Reference proteome</keyword>
<comment type="caution">
    <text evidence="2">The sequence shown here is derived from an EMBL/GenBank/DDBJ whole genome shotgun (WGS) entry which is preliminary data.</text>
</comment>